<reference evidence="9 10" key="1">
    <citation type="journal article" date="2014" name="Science">
        <title>Plant genetics. Early allopolyploid evolution in the post-Neolithic Brassica napus oilseed genome.</title>
        <authorList>
            <person name="Chalhoub B."/>
            <person name="Denoeud F."/>
            <person name="Liu S."/>
            <person name="Parkin I.A."/>
            <person name="Tang H."/>
            <person name="Wang X."/>
            <person name="Chiquet J."/>
            <person name="Belcram H."/>
            <person name="Tong C."/>
            <person name="Samans B."/>
            <person name="Correa M."/>
            <person name="Da Silva C."/>
            <person name="Just J."/>
            <person name="Falentin C."/>
            <person name="Koh C.S."/>
            <person name="Le Clainche I."/>
            <person name="Bernard M."/>
            <person name="Bento P."/>
            <person name="Noel B."/>
            <person name="Labadie K."/>
            <person name="Alberti A."/>
            <person name="Charles M."/>
            <person name="Arnaud D."/>
            <person name="Guo H."/>
            <person name="Daviaud C."/>
            <person name="Alamery S."/>
            <person name="Jabbari K."/>
            <person name="Zhao M."/>
            <person name="Edger P.P."/>
            <person name="Chelaifa H."/>
            <person name="Tack D."/>
            <person name="Lassalle G."/>
            <person name="Mestiri I."/>
            <person name="Schnel N."/>
            <person name="Le Paslier M.C."/>
            <person name="Fan G."/>
            <person name="Renault V."/>
            <person name="Bayer P.E."/>
            <person name="Golicz A.A."/>
            <person name="Manoli S."/>
            <person name="Lee T.H."/>
            <person name="Thi V.H."/>
            <person name="Chalabi S."/>
            <person name="Hu Q."/>
            <person name="Fan C."/>
            <person name="Tollenaere R."/>
            <person name="Lu Y."/>
            <person name="Battail C."/>
            <person name="Shen J."/>
            <person name="Sidebottom C.H."/>
            <person name="Wang X."/>
            <person name="Canaguier A."/>
            <person name="Chauveau A."/>
            <person name="Berard A."/>
            <person name="Deniot G."/>
            <person name="Guan M."/>
            <person name="Liu Z."/>
            <person name="Sun F."/>
            <person name="Lim Y.P."/>
            <person name="Lyons E."/>
            <person name="Town C.D."/>
            <person name="Bancroft I."/>
            <person name="Wang X."/>
            <person name="Meng J."/>
            <person name="Ma J."/>
            <person name="Pires J.C."/>
            <person name="King G.J."/>
            <person name="Brunel D."/>
            <person name="Delourme R."/>
            <person name="Renard M."/>
            <person name="Aury J.M."/>
            <person name="Adams K.L."/>
            <person name="Batley J."/>
            <person name="Snowdon R.J."/>
            <person name="Tost J."/>
            <person name="Edwards D."/>
            <person name="Zhou Y."/>
            <person name="Hua W."/>
            <person name="Sharpe A.G."/>
            <person name="Paterson A.H."/>
            <person name="Guan C."/>
            <person name="Wincker P."/>
        </authorList>
    </citation>
    <scope>NUCLEOTIDE SEQUENCE [LARGE SCALE GENOMIC DNA]</scope>
    <source>
        <strain evidence="10">cv. Darmor-bzh</strain>
    </source>
</reference>
<evidence type="ECO:0000256" key="5">
    <source>
        <dbReference type="ARBA" id="ARBA00022989"/>
    </source>
</evidence>
<feature type="signal peptide" evidence="8">
    <location>
        <begin position="1"/>
        <end position="19"/>
    </location>
</feature>
<gene>
    <name evidence="9" type="primary">BnaC04g55050D</name>
    <name evidence="9" type="ORF">GSBRNA2T00025307001</name>
</gene>
<dbReference type="GO" id="GO:0071555">
    <property type="term" value="P:cell wall organization"/>
    <property type="evidence" value="ECO:0007669"/>
    <property type="project" value="UniProtKB-KW"/>
</dbReference>
<dbReference type="STRING" id="3708.A0A078J4G2"/>
<dbReference type="GO" id="GO:0016020">
    <property type="term" value="C:membrane"/>
    <property type="evidence" value="ECO:0007669"/>
    <property type="project" value="InterPro"/>
</dbReference>
<evidence type="ECO:0000313" key="9">
    <source>
        <dbReference type="EMBL" id="CDY58899.1"/>
    </source>
</evidence>
<dbReference type="Proteomes" id="UP000028999">
    <property type="component" value="Unassembled WGS sequence"/>
</dbReference>
<evidence type="ECO:0000256" key="3">
    <source>
        <dbReference type="ARBA" id="ARBA00022679"/>
    </source>
</evidence>
<dbReference type="GO" id="GO:0012505">
    <property type="term" value="C:endomembrane system"/>
    <property type="evidence" value="ECO:0007669"/>
    <property type="project" value="UniProtKB-SubCell"/>
</dbReference>
<keyword evidence="6" id="KW-0472">Membrane</keyword>
<keyword evidence="8" id="KW-0732">Signal</keyword>
<dbReference type="PaxDb" id="3708-A0A078J4G2"/>
<evidence type="ECO:0000256" key="4">
    <source>
        <dbReference type="ARBA" id="ARBA00022692"/>
    </source>
</evidence>
<comment type="subcellular location">
    <subcellularLocation>
        <location evidence="1">Endomembrane system</location>
    </subcellularLocation>
</comment>
<sequence length="50" mass="5949">MNSLIRVLGFLSIVPYLLNVDCDHYIYNSKNLREEMCFMVFVTSIYKNKL</sequence>
<keyword evidence="7" id="KW-0961">Cell wall biogenesis/degradation</keyword>
<dbReference type="GO" id="GO:0030244">
    <property type="term" value="P:cellulose biosynthetic process"/>
    <property type="evidence" value="ECO:0007669"/>
    <property type="project" value="InterPro"/>
</dbReference>
<protein>
    <submittedName>
        <fullName evidence="9">BnaC04g55050D protein</fullName>
    </submittedName>
</protein>
<keyword evidence="5" id="KW-1133">Transmembrane helix</keyword>
<evidence type="ECO:0000256" key="8">
    <source>
        <dbReference type="SAM" id="SignalP"/>
    </source>
</evidence>
<dbReference type="EMBL" id="LK033710">
    <property type="protein sequence ID" value="CDY58899.1"/>
    <property type="molecule type" value="Genomic_DNA"/>
</dbReference>
<keyword evidence="3" id="KW-0808">Transferase</keyword>
<dbReference type="InterPro" id="IPR005150">
    <property type="entry name" value="Cellulose_synth"/>
</dbReference>
<dbReference type="GO" id="GO:0016760">
    <property type="term" value="F:cellulose synthase (UDP-forming) activity"/>
    <property type="evidence" value="ECO:0007669"/>
    <property type="project" value="InterPro"/>
</dbReference>
<proteinExistence type="predicted"/>
<feature type="chain" id="PRO_5001739077" evidence="8">
    <location>
        <begin position="20"/>
        <end position="50"/>
    </location>
</feature>
<dbReference type="Pfam" id="PF03552">
    <property type="entry name" value="Cellulose_synt"/>
    <property type="match status" value="1"/>
</dbReference>
<keyword evidence="10" id="KW-1185">Reference proteome</keyword>
<evidence type="ECO:0000256" key="6">
    <source>
        <dbReference type="ARBA" id="ARBA00023136"/>
    </source>
</evidence>
<evidence type="ECO:0000256" key="2">
    <source>
        <dbReference type="ARBA" id="ARBA00022676"/>
    </source>
</evidence>
<organism evidence="9 10">
    <name type="scientific">Brassica napus</name>
    <name type="common">Rape</name>
    <dbReference type="NCBI Taxonomy" id="3708"/>
    <lineage>
        <taxon>Eukaryota</taxon>
        <taxon>Viridiplantae</taxon>
        <taxon>Streptophyta</taxon>
        <taxon>Embryophyta</taxon>
        <taxon>Tracheophyta</taxon>
        <taxon>Spermatophyta</taxon>
        <taxon>Magnoliopsida</taxon>
        <taxon>eudicotyledons</taxon>
        <taxon>Gunneridae</taxon>
        <taxon>Pentapetalae</taxon>
        <taxon>rosids</taxon>
        <taxon>malvids</taxon>
        <taxon>Brassicales</taxon>
        <taxon>Brassicaceae</taxon>
        <taxon>Brassiceae</taxon>
        <taxon>Brassica</taxon>
    </lineage>
</organism>
<dbReference type="Gramene" id="CDY58899">
    <property type="protein sequence ID" value="CDY58899"/>
    <property type="gene ID" value="GSBRNA2T00025307001"/>
</dbReference>
<name>A0A078J4G2_BRANA</name>
<evidence type="ECO:0000256" key="7">
    <source>
        <dbReference type="ARBA" id="ARBA00023316"/>
    </source>
</evidence>
<keyword evidence="2" id="KW-0328">Glycosyltransferase</keyword>
<evidence type="ECO:0000256" key="1">
    <source>
        <dbReference type="ARBA" id="ARBA00004308"/>
    </source>
</evidence>
<dbReference type="AlphaFoldDB" id="A0A078J4G2"/>
<dbReference type="PANTHER" id="PTHR13301">
    <property type="entry name" value="X-BOX TRANSCRIPTION FACTOR-RELATED"/>
    <property type="match status" value="1"/>
</dbReference>
<accession>A0A078J4G2</accession>
<evidence type="ECO:0000313" key="10">
    <source>
        <dbReference type="Proteomes" id="UP000028999"/>
    </source>
</evidence>
<keyword evidence="4" id="KW-0812">Transmembrane</keyword>